<evidence type="ECO:0000256" key="1">
    <source>
        <dbReference type="SAM" id="MobiDB-lite"/>
    </source>
</evidence>
<organism evidence="2">
    <name type="scientific">Oryza barthii</name>
    <dbReference type="NCBI Taxonomy" id="65489"/>
    <lineage>
        <taxon>Eukaryota</taxon>
        <taxon>Viridiplantae</taxon>
        <taxon>Streptophyta</taxon>
        <taxon>Embryophyta</taxon>
        <taxon>Tracheophyta</taxon>
        <taxon>Spermatophyta</taxon>
        <taxon>Magnoliopsida</taxon>
        <taxon>Liliopsida</taxon>
        <taxon>Poales</taxon>
        <taxon>Poaceae</taxon>
        <taxon>BOP clade</taxon>
        <taxon>Oryzoideae</taxon>
        <taxon>Oryzeae</taxon>
        <taxon>Oryzinae</taxon>
        <taxon>Oryza</taxon>
    </lineage>
</organism>
<accession>A0A0D3FTH1</accession>
<dbReference type="Gramene" id="OBART04G05480.1">
    <property type="protein sequence ID" value="OBART04G05480.1"/>
    <property type="gene ID" value="OBART04G05480"/>
</dbReference>
<dbReference type="EnsemblPlants" id="OBART04G05480.1">
    <property type="protein sequence ID" value="OBART04G05480.1"/>
    <property type="gene ID" value="OBART04G05480"/>
</dbReference>
<proteinExistence type="predicted"/>
<sequence length="265" mass="27844">MVEAELTTEVWNWESAAMEAESVEAESTAETESAAAETESVEAESTAEAESATAEAESMNAESTAEAESAAAEVESPCLCSPQQAPLCRLRLAWEPRSPSPPASSASANGPSSRHLRLLEPLPCIGTLVPFFHRKLEPPNSGASSAARRPSERDLAVPISFHPCPNPAGPEVSYASAVVASPICSSVVAASTSLSPSPWTSHHRRLAPPPRLPAAPISTLAGRLLLLPAGRRPRPAPLPPAVGRAQLLPRRPRLAALRHHLRGKG</sequence>
<feature type="compositionally biased region" description="Low complexity" evidence="1">
    <location>
        <begin position="48"/>
        <end position="70"/>
    </location>
</feature>
<reference evidence="2" key="1">
    <citation type="journal article" date="2009" name="Rice">
        <title>De Novo Next Generation Sequencing of Plant Genomes.</title>
        <authorList>
            <person name="Rounsley S."/>
            <person name="Marri P.R."/>
            <person name="Yu Y."/>
            <person name="He R."/>
            <person name="Sisneros N."/>
            <person name="Goicoechea J.L."/>
            <person name="Lee S.J."/>
            <person name="Angelova A."/>
            <person name="Kudrna D."/>
            <person name="Luo M."/>
            <person name="Affourtit J."/>
            <person name="Desany B."/>
            <person name="Knight J."/>
            <person name="Niazi F."/>
            <person name="Egholm M."/>
            <person name="Wing R.A."/>
        </authorList>
    </citation>
    <scope>NUCLEOTIDE SEQUENCE [LARGE SCALE GENOMIC DNA]</scope>
    <source>
        <strain evidence="2">cv. IRGC 105608</strain>
    </source>
</reference>
<evidence type="ECO:0000313" key="3">
    <source>
        <dbReference type="Proteomes" id="UP000026960"/>
    </source>
</evidence>
<dbReference type="PaxDb" id="65489-OBART04G05480.1"/>
<dbReference type="AlphaFoldDB" id="A0A0D3FTH1"/>
<dbReference type="HOGENOM" id="CLU_060202_0_0_1"/>
<keyword evidence="3" id="KW-1185">Reference proteome</keyword>
<dbReference type="Proteomes" id="UP000026960">
    <property type="component" value="Chromosome 4"/>
</dbReference>
<evidence type="ECO:0000313" key="2">
    <source>
        <dbReference type="EnsemblPlants" id="OBART04G05480.1"/>
    </source>
</evidence>
<name>A0A0D3FTH1_9ORYZ</name>
<protein>
    <submittedName>
        <fullName evidence="2">Uncharacterized protein</fullName>
    </submittedName>
</protein>
<feature type="region of interest" description="Disordered" evidence="1">
    <location>
        <begin position="1"/>
        <end position="70"/>
    </location>
</feature>
<reference evidence="2" key="2">
    <citation type="submission" date="2015-03" db="UniProtKB">
        <authorList>
            <consortium name="EnsemblPlants"/>
        </authorList>
    </citation>
    <scope>IDENTIFICATION</scope>
</reference>